<keyword evidence="3" id="KW-0804">Transcription</keyword>
<dbReference type="GO" id="GO:0043565">
    <property type="term" value="F:sequence-specific DNA binding"/>
    <property type="evidence" value="ECO:0007669"/>
    <property type="project" value="InterPro"/>
</dbReference>
<dbReference type="Pfam" id="PF14526">
    <property type="entry name" value="Cass2"/>
    <property type="match status" value="1"/>
</dbReference>
<dbReference type="Gene3D" id="3.20.80.10">
    <property type="entry name" value="Regulatory factor, effector binding domain"/>
    <property type="match status" value="1"/>
</dbReference>
<name>A0A2Y9BHB6_9FIRM</name>
<dbReference type="InterPro" id="IPR029441">
    <property type="entry name" value="Cass2"/>
</dbReference>
<dbReference type="SUPFAM" id="SSF55136">
    <property type="entry name" value="Probable bacterial effector-binding domain"/>
    <property type="match status" value="1"/>
</dbReference>
<dbReference type="Gene3D" id="1.10.10.60">
    <property type="entry name" value="Homeodomain-like"/>
    <property type="match status" value="2"/>
</dbReference>
<gene>
    <name evidence="5" type="ORF">A8806_109264</name>
</gene>
<evidence type="ECO:0000256" key="3">
    <source>
        <dbReference type="ARBA" id="ARBA00023163"/>
    </source>
</evidence>
<dbReference type="PANTHER" id="PTHR47504">
    <property type="entry name" value="RIGHT ORIGIN-BINDING PROTEIN"/>
    <property type="match status" value="1"/>
</dbReference>
<reference evidence="5 6" key="1">
    <citation type="submission" date="2018-05" db="EMBL/GenBank/DDBJ databases">
        <title>The Hungate 1000. A catalogue of reference genomes from the rumen microbiome.</title>
        <authorList>
            <person name="Kelly W."/>
        </authorList>
    </citation>
    <scope>NUCLEOTIDE SEQUENCE [LARGE SCALE GENOMIC DNA]</scope>
    <source>
        <strain evidence="5 6">NLAE-zl-C242</strain>
    </source>
</reference>
<evidence type="ECO:0000259" key="4">
    <source>
        <dbReference type="PROSITE" id="PS01124"/>
    </source>
</evidence>
<dbReference type="InterPro" id="IPR010499">
    <property type="entry name" value="AraC_E-bd"/>
</dbReference>
<feature type="domain" description="HTH araC/xylS-type" evidence="4">
    <location>
        <begin position="8"/>
        <end position="106"/>
    </location>
</feature>
<dbReference type="PROSITE" id="PS01124">
    <property type="entry name" value="HTH_ARAC_FAMILY_2"/>
    <property type="match status" value="1"/>
</dbReference>
<evidence type="ECO:0000313" key="5">
    <source>
        <dbReference type="EMBL" id="PWJ28380.1"/>
    </source>
</evidence>
<dbReference type="InterPro" id="IPR011256">
    <property type="entry name" value="Reg_factor_effector_dom_sf"/>
</dbReference>
<dbReference type="OrthoDB" id="9801123at2"/>
<keyword evidence="6" id="KW-1185">Reference proteome</keyword>
<evidence type="ECO:0000313" key="6">
    <source>
        <dbReference type="Proteomes" id="UP000245845"/>
    </source>
</evidence>
<dbReference type="InterPro" id="IPR050959">
    <property type="entry name" value="MarA-like"/>
</dbReference>
<dbReference type="EMBL" id="QGDL01000009">
    <property type="protein sequence ID" value="PWJ28380.1"/>
    <property type="molecule type" value="Genomic_DNA"/>
</dbReference>
<dbReference type="AlphaFoldDB" id="A0A2Y9BHB6"/>
<dbReference type="RefSeq" id="WP_109732171.1">
    <property type="nucleotide sequence ID" value="NZ_BAAACK010000009.1"/>
</dbReference>
<dbReference type="SMART" id="SM00871">
    <property type="entry name" value="AraC_E_bind"/>
    <property type="match status" value="1"/>
</dbReference>
<dbReference type="SUPFAM" id="SSF46689">
    <property type="entry name" value="Homeodomain-like"/>
    <property type="match status" value="2"/>
</dbReference>
<evidence type="ECO:0000256" key="1">
    <source>
        <dbReference type="ARBA" id="ARBA00023015"/>
    </source>
</evidence>
<dbReference type="SMART" id="SM00342">
    <property type="entry name" value="HTH_ARAC"/>
    <property type="match status" value="1"/>
</dbReference>
<dbReference type="InterPro" id="IPR009057">
    <property type="entry name" value="Homeodomain-like_sf"/>
</dbReference>
<keyword evidence="1" id="KW-0805">Transcription regulation</keyword>
<dbReference type="Pfam" id="PF12833">
    <property type="entry name" value="HTH_18"/>
    <property type="match status" value="1"/>
</dbReference>
<dbReference type="GO" id="GO:0003700">
    <property type="term" value="F:DNA-binding transcription factor activity"/>
    <property type="evidence" value="ECO:0007669"/>
    <property type="project" value="InterPro"/>
</dbReference>
<keyword evidence="2" id="KW-0238">DNA-binding</keyword>
<dbReference type="PANTHER" id="PTHR47504:SF5">
    <property type="entry name" value="RIGHT ORIGIN-BINDING PROTEIN"/>
    <property type="match status" value="1"/>
</dbReference>
<accession>A0A2Y9BHB6</accession>
<dbReference type="InterPro" id="IPR018060">
    <property type="entry name" value="HTH_AraC"/>
</dbReference>
<dbReference type="Proteomes" id="UP000245845">
    <property type="component" value="Unassembled WGS sequence"/>
</dbReference>
<proteinExistence type="predicted"/>
<organism evidence="5 6">
    <name type="scientific">Faecalicatena orotica</name>
    <dbReference type="NCBI Taxonomy" id="1544"/>
    <lineage>
        <taxon>Bacteria</taxon>
        <taxon>Bacillati</taxon>
        <taxon>Bacillota</taxon>
        <taxon>Clostridia</taxon>
        <taxon>Lachnospirales</taxon>
        <taxon>Lachnospiraceae</taxon>
        <taxon>Faecalicatena</taxon>
    </lineage>
</organism>
<comment type="caution">
    <text evidence="5">The sequence shown here is derived from an EMBL/GenBank/DDBJ whole genome shotgun (WGS) entry which is preliminary data.</text>
</comment>
<sequence length="293" mass="33636">MEWLKKLSGAIDYIENNLDGQISYDEAARIACCSTFYFQRLFSYVSGISLSEYIRHRRMTQAGFELQRTDKKVIDIALKYGYTSPTSFNRAFQTVHNITPTAARNMGSTLNAYPAIRFSVQVTGENAMAYHLTEKNSMRMVGIRIPLSTGMEDNYKTIPEFWKSVLCGNLFSEICNLSNQFSERILGVSVYENPKRIFYYIAVVTDKPAPPNMFEFEIPAATWAVFENNGCFKENVQSIFNRFYTEWLPFSGFDYAGLPDIEVYPVCEKAPENGHSEVWIAVRRDKEDEICII</sequence>
<evidence type="ECO:0000256" key="2">
    <source>
        <dbReference type="ARBA" id="ARBA00023125"/>
    </source>
</evidence>
<protein>
    <submittedName>
        <fullName evidence="5">AraC family transcriptional regulator</fullName>
    </submittedName>
</protein>